<reference evidence="5 6" key="1">
    <citation type="submission" date="2020-02" db="EMBL/GenBank/DDBJ databases">
        <authorList>
            <person name="Zhang X.-Y."/>
        </authorList>
    </citation>
    <scope>NUCLEOTIDE SEQUENCE [LARGE SCALE GENOMIC DNA]</scope>
    <source>
        <strain evidence="5 6">C33</strain>
    </source>
</reference>
<accession>A0A845V5N1</accession>
<feature type="domain" description="Metalloprotease TldD/E central" evidence="4">
    <location>
        <begin position="105"/>
        <end position="211"/>
    </location>
</feature>
<dbReference type="InterPro" id="IPR045569">
    <property type="entry name" value="Metalloprtase-TldD/E_C"/>
</dbReference>
<dbReference type="InterPro" id="IPR047657">
    <property type="entry name" value="PmbA"/>
</dbReference>
<dbReference type="AlphaFoldDB" id="A0A845V5N1"/>
<dbReference type="SUPFAM" id="SSF111283">
    <property type="entry name" value="Putative modulator of DNA gyrase, PmbA/TldD"/>
    <property type="match status" value="1"/>
</dbReference>
<dbReference type="Proteomes" id="UP000484885">
    <property type="component" value="Unassembled WGS sequence"/>
</dbReference>
<dbReference type="InterPro" id="IPR036059">
    <property type="entry name" value="TldD/PmbA_sf"/>
</dbReference>
<evidence type="ECO:0000313" key="6">
    <source>
        <dbReference type="Proteomes" id="UP000484885"/>
    </source>
</evidence>
<dbReference type="GO" id="GO:0005829">
    <property type="term" value="C:cytosol"/>
    <property type="evidence" value="ECO:0007669"/>
    <property type="project" value="TreeGrafter"/>
</dbReference>
<dbReference type="PANTHER" id="PTHR43421:SF1">
    <property type="entry name" value="METALLOPROTEASE PMBA"/>
    <property type="match status" value="1"/>
</dbReference>
<comment type="similarity">
    <text evidence="1">Belongs to the peptidase U62 family.</text>
</comment>
<dbReference type="InterPro" id="IPR002510">
    <property type="entry name" value="Metalloprtase-TldD/E_N"/>
</dbReference>
<keyword evidence="5" id="KW-0645">Protease</keyword>
<evidence type="ECO:0000256" key="1">
    <source>
        <dbReference type="ARBA" id="ARBA00005836"/>
    </source>
</evidence>
<protein>
    <submittedName>
        <fullName evidence="5">Metalloprotease PmbA</fullName>
    </submittedName>
</protein>
<dbReference type="PANTHER" id="PTHR43421">
    <property type="entry name" value="METALLOPROTEASE PMBA"/>
    <property type="match status" value="1"/>
</dbReference>
<dbReference type="Gene3D" id="3.30.2290.10">
    <property type="entry name" value="PmbA/TldD superfamily"/>
    <property type="match status" value="1"/>
</dbReference>
<feature type="domain" description="Metalloprotease TldD/E N-terminal" evidence="2">
    <location>
        <begin position="13"/>
        <end position="77"/>
    </location>
</feature>
<dbReference type="Pfam" id="PF01523">
    <property type="entry name" value="PmbA_TldD_1st"/>
    <property type="match status" value="1"/>
</dbReference>
<dbReference type="InterPro" id="IPR045570">
    <property type="entry name" value="Metalloprtase-TldD/E_cen_dom"/>
</dbReference>
<sequence length="429" mass="45843">MLDRAARRGADQAEVGVSSGLNREAGVRLGEVEVLEEARDRGVRVTVYRDGCSGSASTGDLRPEILDQTVDRALAIARHTQLDPASGLAEAELMATSLPDLDLWHPLDVSMDTLIRRAQEIEQAGRGGDKRISNSEGASVSAEAALSVYANSHGFLGSQRGTRYSQHCILIAADDSGMQRDYDWDARRRFDQLADPATTGREAARRTAARLGVRRMPTGRFPVLFVPEVARGLIGHLVGAVSGGQLYRRASFLLDSLGSRVLPEWASLIESPRLPGGPASSAFDGDGVATKDSALVAQGILERYVLGSYSARRLGLTTTANAGGVRNLRFSGGGHSYDDLVAELGRGLIVTEVMGQGVNLVTGDYSRGAAGFWVENGEIAWPVEEITIAGHLREMLTGLRAAGIDHDERRSIQVPSLLVDEMTVAGQDA</sequence>
<keyword evidence="5" id="KW-0482">Metalloprotease</keyword>
<evidence type="ECO:0000259" key="3">
    <source>
        <dbReference type="Pfam" id="PF19289"/>
    </source>
</evidence>
<dbReference type="InterPro" id="IPR035068">
    <property type="entry name" value="TldD/PmbA_N"/>
</dbReference>
<gene>
    <name evidence="5" type="primary">pmbA</name>
    <name evidence="5" type="ORF">G3I74_12165</name>
</gene>
<dbReference type="Pfam" id="PF19290">
    <property type="entry name" value="PmbA_TldD_2nd"/>
    <property type="match status" value="1"/>
</dbReference>
<feature type="domain" description="Metalloprotease TldD/E C-terminal" evidence="3">
    <location>
        <begin position="218"/>
        <end position="426"/>
    </location>
</feature>
<dbReference type="GO" id="GO:0006508">
    <property type="term" value="P:proteolysis"/>
    <property type="evidence" value="ECO:0007669"/>
    <property type="project" value="UniProtKB-KW"/>
</dbReference>
<name>A0A845V5N1_9GAMM</name>
<dbReference type="Pfam" id="PF19289">
    <property type="entry name" value="PmbA_TldD_3rd"/>
    <property type="match status" value="1"/>
</dbReference>
<dbReference type="EMBL" id="JAAGSC010000043">
    <property type="protein sequence ID" value="NDY96486.1"/>
    <property type="molecule type" value="Genomic_DNA"/>
</dbReference>
<evidence type="ECO:0000313" key="5">
    <source>
        <dbReference type="EMBL" id="NDY96486.1"/>
    </source>
</evidence>
<proteinExistence type="inferred from homology"/>
<dbReference type="NCBIfam" id="NF008268">
    <property type="entry name" value="PRK11040.1"/>
    <property type="match status" value="1"/>
</dbReference>
<dbReference type="GO" id="GO:0008237">
    <property type="term" value="F:metallopeptidase activity"/>
    <property type="evidence" value="ECO:0007669"/>
    <property type="project" value="UniProtKB-KW"/>
</dbReference>
<keyword evidence="6" id="KW-1185">Reference proteome</keyword>
<evidence type="ECO:0000259" key="2">
    <source>
        <dbReference type="Pfam" id="PF01523"/>
    </source>
</evidence>
<evidence type="ECO:0000259" key="4">
    <source>
        <dbReference type="Pfam" id="PF19290"/>
    </source>
</evidence>
<keyword evidence="5" id="KW-0378">Hydrolase</keyword>
<comment type="caution">
    <text evidence="5">The sequence shown here is derived from an EMBL/GenBank/DDBJ whole genome shotgun (WGS) entry which is preliminary data.</text>
</comment>
<organism evidence="5 6">
    <name type="scientific">Wenzhouxiangella limi</name>
    <dbReference type="NCBI Taxonomy" id="2707351"/>
    <lineage>
        <taxon>Bacteria</taxon>
        <taxon>Pseudomonadati</taxon>
        <taxon>Pseudomonadota</taxon>
        <taxon>Gammaproteobacteria</taxon>
        <taxon>Chromatiales</taxon>
        <taxon>Wenzhouxiangellaceae</taxon>
        <taxon>Wenzhouxiangella</taxon>
    </lineage>
</organism>